<dbReference type="Proteomes" id="UP000008141">
    <property type="component" value="Unassembled WGS sequence"/>
</dbReference>
<keyword evidence="3" id="KW-0963">Cytoplasm</keyword>
<dbReference type="InterPro" id="IPR032861">
    <property type="entry name" value="TAXi_N"/>
</dbReference>
<evidence type="ECO:0000313" key="7">
    <source>
        <dbReference type="Proteomes" id="UP000008141"/>
    </source>
</evidence>
<sequence>MPPPPSATLLAGLPDTPDLPTTPCLQEYNHAAQHYTAALEHLDAAAGPPGMLQAGSEALRVMLLSNRSLALFRLGDYAAATEDAQAVLELQPGLSKAAFRAAAGQLALGDAASAVHRLRAMRCEAGAKPADMAAGWVALEVHAAARLAHEERRSASSGSSEKQQQQLQVLACQVAAELAAEADGEAGADADPVELLQQLTSLLGSGADQDAAAEAAAALEDPGRQCYQLLLFHLAGPSSSCVRAAAAALQAAAVAAGAGSPAVLWPTTVWLRLTAMAVDCCSGDSAAAAMQLLGWAAARDAWVRQHVLLHLLPGSPAGPAQESPVERILGLLEDTGRLHKAAPDAVVAAALLLQQYASDVASTEVVLHCRPLLPLLRAAAAAPGMAAFQPQGSEGGEACEEDGPGADGGSAELDGTASLSMEDMEQHALQQLRRKLQHVFIPELVAVRSCLLGAASALAGSSRHLVLAEAVEEKAAGSSADGKKTVVPGAFVTELLAFVRELHEQQPQRTAPVLGQDGAPEAYIKRRFAADFKDNPAGDYLLSLDLQDGATQRPAQQAAPAGTTQLELALALLLHTAAAGSSAAALLYRSDLFALCSELCAYCTESVVVAAQQLYAAVADRVVAAAEELLQGSEVPALAAIFLHSSSHEHRVRALGRLASASATCSGGEFALLTGVAGPQSAEAPAWARGSTVYRAWQLAQASGQEQGAPASGSSQDLQQATRRLVLRCCERAQQQQQLPPLTPPGGGAWAAIGKKEMKHMLWEHHHNQQTGVSVAASQQAQQEVNGAFVELRRGFLGKPPLPPRQVQPAARPGMQRQSAVQAAPSSTDGSPGGSGGAAGVTAGVREVAARSYKSGSVLIEELPFDPAADSAPASKPAPAPPLPPQATPPGAACSPDASEERVWQGSLPTEEEEEEEVPDLHDVFDSSRLAGEQRRVRAEWMAAPLAKKVRWTQTSLDVSVFVTLPAGTRASEVQVTAESGRLMVGLGWYGRVLDGALHGSVKTKELHWCLEDQEVHVMLVKARQSWWKALFEGGQEKSYRELLHEAVNADEPVPPYDELSDSAKGIIASIQQRQAYIQAGCGARARYVPSYVVPLLFIQQRLVMQVQVGSPPLTLTCIADTGSGYITVPTPQDCPGASQALYSPAASTTADAGAFPAKNPWDAQGPPEPASPCQTADLPLANGSTAATCTFNFNQSSSQGQQAASGVVATDQLRFGAGLTGFDTWEQVELRAPLGAVAAVADPDAYCRSPAATCGLNTCPSSLLLQTVRFAPAGIDRGVGLCVSASQPNTSFLTLGGAWPSGDVASLQYATTQLQPGPSNSTNAGFYGYWAGGALALLDTAAPGLELPAAVVGAYVAAVTAAVAADPRLALLSAAPLAVSGPSLEAVSAAFPNITLHMPGNASVAISAGSFTTASGSSGNYTISAAVLQAARPGEPAMLGLPLFTGRATSLGNGVAVFSQLLGAGGCSAPGPLGPTDDPGTSPPPSRGSRLSRPAGALAAGAALLACACLAS</sequence>
<reference evidence="6 7" key="1">
    <citation type="journal article" date="2010" name="Plant Cell">
        <title>The Chlorella variabilis NC64A genome reveals adaptation to photosymbiosis, coevolution with viruses, and cryptic sex.</title>
        <authorList>
            <person name="Blanc G."/>
            <person name="Duncan G."/>
            <person name="Agarkova I."/>
            <person name="Borodovsky M."/>
            <person name="Gurnon J."/>
            <person name="Kuo A."/>
            <person name="Lindquist E."/>
            <person name="Lucas S."/>
            <person name="Pangilinan J."/>
            <person name="Polle J."/>
            <person name="Salamov A."/>
            <person name="Terry A."/>
            <person name="Yamada T."/>
            <person name="Dunigan D.D."/>
            <person name="Grigoriev I.V."/>
            <person name="Claverie J.M."/>
            <person name="Van Etten J.L."/>
        </authorList>
    </citation>
    <scope>NUCLEOTIDE SEQUENCE [LARGE SCALE GENOMIC DNA]</scope>
    <source>
        <strain evidence="6 7">NC64A</strain>
    </source>
</reference>
<accession>E1ZJA5</accession>
<dbReference type="InParanoid" id="E1ZJA5"/>
<dbReference type="GO" id="GO:0005737">
    <property type="term" value="C:cytoplasm"/>
    <property type="evidence" value="ECO:0007669"/>
    <property type="project" value="UniProtKB-SubCell"/>
</dbReference>
<proteinExistence type="inferred from homology"/>
<feature type="region of interest" description="Disordered" evidence="4">
    <location>
        <begin position="869"/>
        <end position="920"/>
    </location>
</feature>
<evidence type="ECO:0000256" key="4">
    <source>
        <dbReference type="SAM" id="MobiDB-lite"/>
    </source>
</evidence>
<name>E1ZJA5_CHLVA</name>
<comment type="subcellular location">
    <subcellularLocation>
        <location evidence="1">Cytoplasm</location>
    </subcellularLocation>
</comment>
<gene>
    <name evidence="6" type="ORF">CHLNCDRAFT_53482</name>
</gene>
<feature type="compositionally biased region" description="Low complexity" evidence="4">
    <location>
        <begin position="1471"/>
        <end position="1481"/>
    </location>
</feature>
<feature type="region of interest" description="Disordered" evidence="4">
    <location>
        <begin position="795"/>
        <end position="840"/>
    </location>
</feature>
<organism evidence="7">
    <name type="scientific">Chlorella variabilis</name>
    <name type="common">Green alga</name>
    <dbReference type="NCBI Taxonomy" id="554065"/>
    <lineage>
        <taxon>Eukaryota</taxon>
        <taxon>Viridiplantae</taxon>
        <taxon>Chlorophyta</taxon>
        <taxon>core chlorophytes</taxon>
        <taxon>Trebouxiophyceae</taxon>
        <taxon>Chlorellales</taxon>
        <taxon>Chlorellaceae</taxon>
        <taxon>Chlorella clade</taxon>
        <taxon>Chlorella</taxon>
    </lineage>
</organism>
<feature type="compositionally biased region" description="Pro residues" evidence="4">
    <location>
        <begin position="876"/>
        <end position="888"/>
    </location>
</feature>
<dbReference type="InterPro" id="IPR021109">
    <property type="entry name" value="Peptidase_aspartic_dom_sf"/>
</dbReference>
<dbReference type="PANTHER" id="PTHR12356:SF3">
    <property type="entry name" value="NUCLEAR MIGRATION PROTEIN NUDC"/>
    <property type="match status" value="1"/>
</dbReference>
<dbReference type="InterPro" id="IPR011990">
    <property type="entry name" value="TPR-like_helical_dom_sf"/>
</dbReference>
<dbReference type="OrthoDB" id="515366at2759"/>
<feature type="domain" description="CS" evidence="5">
    <location>
        <begin position="945"/>
        <end position="1032"/>
    </location>
</feature>
<dbReference type="InterPro" id="IPR007052">
    <property type="entry name" value="CS_dom"/>
</dbReference>
<dbReference type="eggNOG" id="KOG2265">
    <property type="taxonomic scope" value="Eukaryota"/>
</dbReference>
<evidence type="ECO:0000259" key="5">
    <source>
        <dbReference type="PROSITE" id="PS51203"/>
    </source>
</evidence>
<dbReference type="InterPro" id="IPR008978">
    <property type="entry name" value="HSP20-like_chaperone"/>
</dbReference>
<keyword evidence="7" id="KW-1185">Reference proteome</keyword>
<dbReference type="GO" id="GO:0006457">
    <property type="term" value="P:protein folding"/>
    <property type="evidence" value="ECO:0007669"/>
    <property type="project" value="TreeGrafter"/>
</dbReference>
<dbReference type="EMBL" id="GL433849">
    <property type="protein sequence ID" value="EFN54102.1"/>
    <property type="molecule type" value="Genomic_DNA"/>
</dbReference>
<evidence type="ECO:0000313" key="6">
    <source>
        <dbReference type="EMBL" id="EFN54102.1"/>
    </source>
</evidence>
<evidence type="ECO:0000256" key="2">
    <source>
        <dbReference type="ARBA" id="ARBA00007447"/>
    </source>
</evidence>
<dbReference type="SUPFAM" id="SSF49764">
    <property type="entry name" value="HSP20-like chaperones"/>
    <property type="match status" value="1"/>
</dbReference>
<dbReference type="CDD" id="cd06467">
    <property type="entry name" value="p23_NUDC_like"/>
    <property type="match status" value="1"/>
</dbReference>
<evidence type="ECO:0000256" key="1">
    <source>
        <dbReference type="ARBA" id="ARBA00004496"/>
    </source>
</evidence>
<dbReference type="KEGG" id="cvr:CHLNCDRAFT_53482"/>
<dbReference type="SUPFAM" id="SSF50630">
    <property type="entry name" value="Acid proteases"/>
    <property type="match status" value="1"/>
</dbReference>
<dbReference type="InterPro" id="IPR037898">
    <property type="entry name" value="NudC_fam"/>
</dbReference>
<dbReference type="Gene3D" id="1.25.40.10">
    <property type="entry name" value="Tetratricopeptide repeat domain"/>
    <property type="match status" value="1"/>
</dbReference>
<dbReference type="Pfam" id="PF04969">
    <property type="entry name" value="CS"/>
    <property type="match status" value="1"/>
</dbReference>
<protein>
    <recommendedName>
        <fullName evidence="5">CS domain-containing protein</fullName>
    </recommendedName>
</protein>
<dbReference type="GeneID" id="17353368"/>
<dbReference type="Gene3D" id="2.60.40.790">
    <property type="match status" value="1"/>
</dbReference>
<dbReference type="STRING" id="554065.E1ZJA5"/>
<evidence type="ECO:0000256" key="3">
    <source>
        <dbReference type="ARBA" id="ARBA00022490"/>
    </source>
</evidence>
<dbReference type="RefSeq" id="XP_005846204.1">
    <property type="nucleotide sequence ID" value="XM_005846142.1"/>
</dbReference>
<dbReference type="Gene3D" id="2.40.70.10">
    <property type="entry name" value="Acid Proteases"/>
    <property type="match status" value="1"/>
</dbReference>
<dbReference type="Pfam" id="PF14543">
    <property type="entry name" value="TAXi_N"/>
    <property type="match status" value="1"/>
</dbReference>
<dbReference type="GO" id="GO:0051082">
    <property type="term" value="F:unfolded protein binding"/>
    <property type="evidence" value="ECO:0007669"/>
    <property type="project" value="TreeGrafter"/>
</dbReference>
<comment type="similarity">
    <text evidence="2">Belongs to the peptidase A1 family.</text>
</comment>
<feature type="region of interest" description="Disordered" evidence="4">
    <location>
        <begin position="389"/>
        <end position="414"/>
    </location>
</feature>
<dbReference type="PANTHER" id="PTHR12356">
    <property type="entry name" value="NUCLEAR MOVEMENT PROTEIN NUDC"/>
    <property type="match status" value="1"/>
</dbReference>
<feature type="region of interest" description="Disordered" evidence="4">
    <location>
        <begin position="1470"/>
        <end position="1494"/>
    </location>
</feature>
<dbReference type="PROSITE" id="PS51203">
    <property type="entry name" value="CS"/>
    <property type="match status" value="1"/>
</dbReference>
<dbReference type="SUPFAM" id="SSF48452">
    <property type="entry name" value="TPR-like"/>
    <property type="match status" value="1"/>
</dbReference>